<dbReference type="EMBL" id="VLKU01000001">
    <property type="protein sequence ID" value="TWI38282.1"/>
    <property type="molecule type" value="Genomic_DNA"/>
</dbReference>
<dbReference type="GO" id="GO:0016491">
    <property type="term" value="F:oxidoreductase activity"/>
    <property type="evidence" value="ECO:0007669"/>
    <property type="project" value="UniProtKB-KW"/>
</dbReference>
<comment type="caution">
    <text evidence="4">The sequence shown here is derived from an EMBL/GenBank/DDBJ whole genome shotgun (WGS) entry which is preliminary data.</text>
</comment>
<protein>
    <submittedName>
        <fullName evidence="4">2,4-dienoyl-CoA reductase-like NADH-dependent reductase (Old Yellow Enzyme family)</fullName>
    </submittedName>
</protein>
<dbReference type="PANTHER" id="PTHR43656:SF2">
    <property type="entry name" value="BINDING OXIDOREDUCTASE, PUTATIVE (AFU_ORTHOLOGUE AFUA_2G08260)-RELATED"/>
    <property type="match status" value="1"/>
</dbReference>
<keyword evidence="1" id="KW-0285">Flavoprotein</keyword>
<dbReference type="Pfam" id="PF00724">
    <property type="entry name" value="Oxidored_FMN"/>
    <property type="match status" value="1"/>
</dbReference>
<dbReference type="RefSeq" id="WP_145396050.1">
    <property type="nucleotide sequence ID" value="NZ_VLKU01000001.1"/>
</dbReference>
<feature type="domain" description="NADH:flavin oxidoreductase/NADH oxidase N-terminal" evidence="3">
    <location>
        <begin position="17"/>
        <end position="342"/>
    </location>
</feature>
<dbReference type="PANTHER" id="PTHR43656">
    <property type="entry name" value="BINDING OXIDOREDUCTASE, PUTATIVE (AFU_ORTHOLOGUE AFUA_2G08260)-RELATED"/>
    <property type="match status" value="1"/>
</dbReference>
<dbReference type="AlphaFoldDB" id="A0A562P1C4"/>
<dbReference type="SUPFAM" id="SSF51395">
    <property type="entry name" value="FMN-linked oxidoreductases"/>
    <property type="match status" value="1"/>
</dbReference>
<keyword evidence="5" id="KW-1185">Reference proteome</keyword>
<sequence>MGHGRYPFALSSLRLGRSIRLRNRIFFAPMGIDVAHPDGTASEEMAAFYRGIIGGGPGMVVLGNASVDAGTRLQERGLCLHDRRQAQALAPLLRYGQDRDCPVVVQLQHYGAQGSVRMGGGALMSPSGVPCPRIAKADPDYRTVAMTMDDIRAVQAQFARAAALAQQAGARLISLQASNGYLLSSFLSPHTNRRQDEYGGDAARRMRFLLEVIAAIRTAAPGIEISVRLGIDDCLPEGGQRPDLLLPCLVMLEQAGVASLECSMSIGQTFASMLSYSPEASQRLQDGVATIRKGTGLKLGFAGFVGSLEAAEEAMLATGADLIGMTRALFADNDLVAKAAAGDPGIHRCRFDGNCFRDKGNPRLDRVYCCVNPKYLRPAEIVYS</sequence>
<dbReference type="InterPro" id="IPR051799">
    <property type="entry name" value="NADH_flavin_oxidoreductase"/>
</dbReference>
<dbReference type="InterPro" id="IPR013785">
    <property type="entry name" value="Aldolase_TIM"/>
</dbReference>
<evidence type="ECO:0000313" key="5">
    <source>
        <dbReference type="Proteomes" id="UP000316225"/>
    </source>
</evidence>
<keyword evidence="2" id="KW-0560">Oxidoreductase</keyword>
<proteinExistence type="predicted"/>
<evidence type="ECO:0000256" key="2">
    <source>
        <dbReference type="ARBA" id="ARBA00023002"/>
    </source>
</evidence>
<accession>A0A562P1C4</accession>
<evidence type="ECO:0000259" key="3">
    <source>
        <dbReference type="Pfam" id="PF00724"/>
    </source>
</evidence>
<dbReference type="GO" id="GO:0010181">
    <property type="term" value="F:FMN binding"/>
    <property type="evidence" value="ECO:0007669"/>
    <property type="project" value="InterPro"/>
</dbReference>
<organism evidence="4 5">
    <name type="scientific">Paracoccus sulfuroxidans</name>
    <dbReference type="NCBI Taxonomy" id="384678"/>
    <lineage>
        <taxon>Bacteria</taxon>
        <taxon>Pseudomonadati</taxon>
        <taxon>Pseudomonadota</taxon>
        <taxon>Alphaproteobacteria</taxon>
        <taxon>Rhodobacterales</taxon>
        <taxon>Paracoccaceae</taxon>
        <taxon>Paracoccus</taxon>
    </lineage>
</organism>
<dbReference type="OrthoDB" id="9784632at2"/>
<dbReference type="Proteomes" id="UP000316225">
    <property type="component" value="Unassembled WGS sequence"/>
</dbReference>
<dbReference type="Gene3D" id="3.20.20.70">
    <property type="entry name" value="Aldolase class I"/>
    <property type="match status" value="1"/>
</dbReference>
<reference evidence="4 5" key="1">
    <citation type="journal article" date="2015" name="Stand. Genomic Sci.">
        <title>Genomic Encyclopedia of Bacterial and Archaeal Type Strains, Phase III: the genomes of soil and plant-associated and newly described type strains.</title>
        <authorList>
            <person name="Whitman W.B."/>
            <person name="Woyke T."/>
            <person name="Klenk H.P."/>
            <person name="Zhou Y."/>
            <person name="Lilburn T.G."/>
            <person name="Beck B.J."/>
            <person name="De Vos P."/>
            <person name="Vandamme P."/>
            <person name="Eisen J.A."/>
            <person name="Garrity G."/>
            <person name="Hugenholtz P."/>
            <person name="Kyrpides N.C."/>
        </authorList>
    </citation>
    <scope>NUCLEOTIDE SEQUENCE [LARGE SCALE GENOMIC DNA]</scope>
    <source>
        <strain evidence="4 5">CGMCC 1.5364</strain>
    </source>
</reference>
<dbReference type="InterPro" id="IPR001155">
    <property type="entry name" value="OxRdtase_FMN_N"/>
</dbReference>
<evidence type="ECO:0000313" key="4">
    <source>
        <dbReference type="EMBL" id="TWI38282.1"/>
    </source>
</evidence>
<name>A0A562P1C4_9RHOB</name>
<evidence type="ECO:0000256" key="1">
    <source>
        <dbReference type="ARBA" id="ARBA00022630"/>
    </source>
</evidence>
<gene>
    <name evidence="4" type="ORF">IQ24_00421</name>
</gene>